<sequence>MISLKYLDYQDSQSGQDRIGVHAPSIMVMAPVAGVWSVSGTFTSDVVSGASPAFHTEQLTKMKDHRKAVDLSVTRYFPRGSLTLGASHSQESDYISRGLSAQGTISTEDKNTTFNLGVGTSDDTITPSYGGVHEKKNVTDVMVGVTQVLTKQDIAQLNYGFSHGRGYFSDPYKLADERPRERNHRTILARWNHHFAFTDGTSHLSYRYYWDTWDIRAHTISGEYVQPLPYGWTLTPGVRFYTQTAARFYLPVDPANPSWPTFPSVNATEFSEDQRLSAFGAVTVGLKVAKQLSPDWLLDVKFEKYKQRSDWAWSGTGDPGLAPFDARTFQFGITRYF</sequence>
<dbReference type="InterPro" id="IPR021953">
    <property type="entry name" value="DUF3570"/>
</dbReference>
<name>A0A2R5FD43_9PROT</name>
<evidence type="ECO:0000313" key="1">
    <source>
        <dbReference type="EMBL" id="GBG15905.1"/>
    </source>
</evidence>
<comment type="caution">
    <text evidence="1">The sequence shown here is derived from an EMBL/GenBank/DDBJ whole genome shotgun (WGS) entry which is preliminary data.</text>
</comment>
<reference evidence="1 2" key="1">
    <citation type="journal article" date="2018" name="Environ. Microbiol.">
        <title>Isolation and genomic characterization of Novimethylophilus kurashikiensis gen. nov. sp. nov., a new lanthanide-dependent methylotrophic species of Methylophilaceae.</title>
        <authorList>
            <person name="Lv H."/>
            <person name="Sahin N."/>
            <person name="Tani A."/>
        </authorList>
    </citation>
    <scope>NUCLEOTIDE SEQUENCE [LARGE SCALE GENOMIC DNA]</scope>
    <source>
        <strain evidence="1 2">La2-4</strain>
    </source>
</reference>
<proteinExistence type="predicted"/>
<dbReference type="Proteomes" id="UP000245081">
    <property type="component" value="Unassembled WGS sequence"/>
</dbReference>
<dbReference type="Pfam" id="PF12094">
    <property type="entry name" value="DUF3570"/>
    <property type="match status" value="2"/>
</dbReference>
<evidence type="ECO:0000313" key="2">
    <source>
        <dbReference type="Proteomes" id="UP000245081"/>
    </source>
</evidence>
<dbReference type="SUPFAM" id="SSF56935">
    <property type="entry name" value="Porins"/>
    <property type="match status" value="1"/>
</dbReference>
<dbReference type="AlphaFoldDB" id="A0A2R5FD43"/>
<protein>
    <submittedName>
        <fullName evidence="1">DNA ligase</fullName>
    </submittedName>
</protein>
<keyword evidence="1" id="KW-0436">Ligase</keyword>
<organism evidence="1 2">
    <name type="scientific">Novimethylophilus kurashikiensis</name>
    <dbReference type="NCBI Taxonomy" id="1825523"/>
    <lineage>
        <taxon>Bacteria</taxon>
        <taxon>Pseudomonadati</taxon>
        <taxon>Pseudomonadota</taxon>
        <taxon>Betaproteobacteria</taxon>
        <taxon>Nitrosomonadales</taxon>
        <taxon>Methylophilaceae</taxon>
        <taxon>Novimethylophilus</taxon>
    </lineage>
</organism>
<dbReference type="GO" id="GO:0016874">
    <property type="term" value="F:ligase activity"/>
    <property type="evidence" value="ECO:0007669"/>
    <property type="project" value="UniProtKB-KW"/>
</dbReference>
<keyword evidence="2" id="KW-1185">Reference proteome</keyword>
<accession>A0A2R5FD43</accession>
<dbReference type="EMBL" id="BDOQ01000023">
    <property type="protein sequence ID" value="GBG15905.1"/>
    <property type="molecule type" value="Genomic_DNA"/>
</dbReference>
<gene>
    <name evidence="1" type="ORF">NMK_3523</name>
</gene>